<sequence length="630" mass="65939">MNTAEKAKIFVVGIAAIMAVGFFGWTINKYVLRSQAAVSNVTVEMNPSSGAVPENSIQVIIKPQEAGKKISAVDAVFDVKNGTFIGSDGCSKLEGGDKSIFTELFDEVNGAKGRYSCGVLKKDAELPEGVVIGITVACTNNDPITVSFNTQASQIVGNVEGVQYGFGNVTSATFDCSGKGGGGTPPVPPQGDGQVSASFSPDTCAVDKGKACQYQLNIVSRKTENKISGYFVKLAFDKGILKATEVKGPVGASEQPKVTPPAISPPKTDGPVLGVQLAQSPGTVLATPSPASSAISPTVGAPATRDCRSDQECVTKFCSGKPFCPMRCIIQPGQTTGLCTPPNQPSPSVGTPVPSGGPQPLSSCKVVKTLIDNDKGEVGLLLVCDSPAQGLFQSFTNTFSFSAIGDGEGQLKIASIQVVGPQGAPLYTVDKGIAKYVIGGGRGGGATNVTLQVKGRLQCIPQKPKNAPSSFGAQIGLKDGGLKEPIFKDVELTFDDKGHLSGEVAFSANTNETEGYAVYSKFKKHLRKKICDATARESFPGSYRCDRGKIDLKPGKNVIDMSNVVQLFGDLAYGDQDGVVNSFDMAKIRLCLGSTEESCVRNADSNFDRIVNASDWACAIAALNERYDSE</sequence>
<dbReference type="EMBL" id="MGAE01000048">
    <property type="protein sequence ID" value="OGK38742.1"/>
    <property type="molecule type" value="Genomic_DNA"/>
</dbReference>
<accession>A0A1F7I649</accession>
<gene>
    <name evidence="2" type="ORF">A3F34_03105</name>
</gene>
<comment type="caution">
    <text evidence="2">The sequence shown here is derived from an EMBL/GenBank/DDBJ whole genome shotgun (WGS) entry which is preliminary data.</text>
</comment>
<dbReference type="Proteomes" id="UP000179024">
    <property type="component" value="Unassembled WGS sequence"/>
</dbReference>
<proteinExistence type="predicted"/>
<keyword evidence="1" id="KW-0472">Membrane</keyword>
<reference evidence="2 3" key="1">
    <citation type="journal article" date="2016" name="Nat. Commun.">
        <title>Thousands of microbial genomes shed light on interconnected biogeochemical processes in an aquifer system.</title>
        <authorList>
            <person name="Anantharaman K."/>
            <person name="Brown C.T."/>
            <person name="Hug L.A."/>
            <person name="Sharon I."/>
            <person name="Castelle C.J."/>
            <person name="Probst A.J."/>
            <person name="Thomas B.C."/>
            <person name="Singh A."/>
            <person name="Wilkins M.J."/>
            <person name="Karaoz U."/>
            <person name="Brodie E.L."/>
            <person name="Williams K.H."/>
            <person name="Hubbard S.S."/>
            <person name="Banfield J.F."/>
        </authorList>
    </citation>
    <scope>NUCLEOTIDE SEQUENCE [LARGE SCALE GENOMIC DNA]</scope>
</reference>
<dbReference type="AlphaFoldDB" id="A0A1F7I649"/>
<feature type="transmembrane region" description="Helical" evidence="1">
    <location>
        <begin position="7"/>
        <end position="27"/>
    </location>
</feature>
<evidence type="ECO:0000256" key="1">
    <source>
        <dbReference type="SAM" id="Phobius"/>
    </source>
</evidence>
<evidence type="ECO:0000313" key="2">
    <source>
        <dbReference type="EMBL" id="OGK38742.1"/>
    </source>
</evidence>
<evidence type="ECO:0008006" key="4">
    <source>
        <dbReference type="Google" id="ProtNLM"/>
    </source>
</evidence>
<keyword evidence="1" id="KW-0812">Transmembrane</keyword>
<evidence type="ECO:0000313" key="3">
    <source>
        <dbReference type="Proteomes" id="UP000179024"/>
    </source>
</evidence>
<protein>
    <recommendedName>
        <fullName evidence="4">Dockerin domain-containing protein</fullName>
    </recommendedName>
</protein>
<name>A0A1F7I649_9BACT</name>
<organism evidence="2 3">
    <name type="scientific">Candidatus Roizmanbacteria bacterium RIFCSPHIGHO2_12_FULL_44_10</name>
    <dbReference type="NCBI Taxonomy" id="1802054"/>
    <lineage>
        <taxon>Bacteria</taxon>
        <taxon>Candidatus Roizmaniibacteriota</taxon>
    </lineage>
</organism>
<keyword evidence="1" id="KW-1133">Transmembrane helix</keyword>